<sequence>NPVPLAEETSIIAACRSAVAEFHAESPGFPFRYIAVRRTPRFRLQYKVYHFVKILRQVVPTFLIEWARIVSLEKQI</sequence>
<accession>A0A915IS52</accession>
<reference evidence="2" key="1">
    <citation type="submission" date="2022-11" db="UniProtKB">
        <authorList>
            <consortium name="WormBaseParasite"/>
        </authorList>
    </citation>
    <scope>IDENTIFICATION</scope>
</reference>
<dbReference type="Proteomes" id="UP000887565">
    <property type="component" value="Unplaced"/>
</dbReference>
<protein>
    <submittedName>
        <fullName evidence="2">Uncharacterized protein</fullName>
    </submittedName>
</protein>
<dbReference type="WBParaSite" id="nRc.2.0.1.t16857-RA">
    <property type="protein sequence ID" value="nRc.2.0.1.t16857-RA"/>
    <property type="gene ID" value="nRc.2.0.1.g16857"/>
</dbReference>
<dbReference type="AlphaFoldDB" id="A0A915IS52"/>
<evidence type="ECO:0000313" key="2">
    <source>
        <dbReference type="WBParaSite" id="nRc.2.0.1.t16857-RA"/>
    </source>
</evidence>
<name>A0A915IS52_ROMCU</name>
<keyword evidence="1" id="KW-1185">Reference proteome</keyword>
<proteinExistence type="predicted"/>
<evidence type="ECO:0000313" key="1">
    <source>
        <dbReference type="Proteomes" id="UP000887565"/>
    </source>
</evidence>
<organism evidence="1 2">
    <name type="scientific">Romanomermis culicivorax</name>
    <name type="common">Nematode worm</name>
    <dbReference type="NCBI Taxonomy" id="13658"/>
    <lineage>
        <taxon>Eukaryota</taxon>
        <taxon>Metazoa</taxon>
        <taxon>Ecdysozoa</taxon>
        <taxon>Nematoda</taxon>
        <taxon>Enoplea</taxon>
        <taxon>Dorylaimia</taxon>
        <taxon>Mermithida</taxon>
        <taxon>Mermithoidea</taxon>
        <taxon>Mermithidae</taxon>
        <taxon>Romanomermis</taxon>
    </lineage>
</organism>